<feature type="domain" description="SpoVT-AbrB" evidence="8">
    <location>
        <begin position="5"/>
        <end position="47"/>
    </location>
</feature>
<comment type="subunit">
    <text evidence="7">Forms oligomers.</text>
</comment>
<dbReference type="STRING" id="1802399.A3E39_02320"/>
<evidence type="ECO:0000256" key="5">
    <source>
        <dbReference type="ARBA" id="ARBA00023125"/>
    </source>
</evidence>
<dbReference type="InterPro" id="IPR038619">
    <property type="entry name" value="MraZ_sf"/>
</dbReference>
<keyword evidence="9" id="KW-0131">Cell cycle</keyword>
<dbReference type="Gene3D" id="3.40.1550.20">
    <property type="entry name" value="Transcriptional regulator MraZ domain"/>
    <property type="match status" value="1"/>
</dbReference>
<dbReference type="PANTHER" id="PTHR34701">
    <property type="entry name" value="TRANSCRIPTIONAL REGULATOR MRAZ"/>
    <property type="match status" value="1"/>
</dbReference>
<keyword evidence="3" id="KW-0677">Repeat</keyword>
<comment type="caution">
    <text evidence="9">The sequence shown here is derived from an EMBL/GenBank/DDBJ whole genome shotgun (WGS) entry which is preliminary data.</text>
</comment>
<evidence type="ECO:0000256" key="2">
    <source>
        <dbReference type="ARBA" id="ARBA00022490"/>
    </source>
</evidence>
<comment type="subcellular location">
    <subcellularLocation>
        <location evidence="7">Cytoplasm</location>
        <location evidence="7">Nucleoid</location>
    </subcellularLocation>
</comment>
<dbReference type="NCBIfam" id="TIGR00242">
    <property type="entry name" value="division/cell wall cluster transcriptional repressor MraZ"/>
    <property type="match status" value="1"/>
</dbReference>
<evidence type="ECO:0000313" key="10">
    <source>
        <dbReference type="Proteomes" id="UP000176603"/>
    </source>
</evidence>
<organism evidence="9 10">
    <name type="scientific">Candidatus Uhrbacteria bacterium RIFCSPHIGHO2_12_FULL_60_25</name>
    <dbReference type="NCBI Taxonomy" id="1802399"/>
    <lineage>
        <taxon>Bacteria</taxon>
        <taxon>Candidatus Uhriibacteriota</taxon>
    </lineage>
</organism>
<keyword evidence="5 7" id="KW-0238">DNA-binding</keyword>
<dbReference type="InterPro" id="IPR007159">
    <property type="entry name" value="SpoVT-AbrB_dom"/>
</dbReference>
<evidence type="ECO:0000256" key="4">
    <source>
        <dbReference type="ARBA" id="ARBA00023015"/>
    </source>
</evidence>
<dbReference type="CDD" id="cd16320">
    <property type="entry name" value="MraZ_N"/>
    <property type="match status" value="1"/>
</dbReference>
<keyword evidence="4 7" id="KW-0805">Transcription regulation</keyword>
<dbReference type="GO" id="GO:2000143">
    <property type="term" value="P:negative regulation of DNA-templated transcription initiation"/>
    <property type="evidence" value="ECO:0007669"/>
    <property type="project" value="TreeGrafter"/>
</dbReference>
<evidence type="ECO:0000256" key="1">
    <source>
        <dbReference type="ARBA" id="ARBA00013860"/>
    </source>
</evidence>
<gene>
    <name evidence="7" type="primary">mraZ</name>
    <name evidence="9" type="ORF">A3E39_02320</name>
</gene>
<feature type="domain" description="SpoVT-AbrB" evidence="8">
    <location>
        <begin position="76"/>
        <end position="119"/>
    </location>
</feature>
<dbReference type="HAMAP" id="MF_01008">
    <property type="entry name" value="MraZ"/>
    <property type="match status" value="1"/>
</dbReference>
<keyword evidence="9" id="KW-0132">Cell division</keyword>
<dbReference type="SUPFAM" id="SSF89447">
    <property type="entry name" value="AbrB/MazE/MraZ-like"/>
    <property type="match status" value="1"/>
</dbReference>
<dbReference type="GO" id="GO:0009295">
    <property type="term" value="C:nucleoid"/>
    <property type="evidence" value="ECO:0007669"/>
    <property type="project" value="UniProtKB-SubCell"/>
</dbReference>
<dbReference type="GO" id="GO:0003700">
    <property type="term" value="F:DNA-binding transcription factor activity"/>
    <property type="evidence" value="ECO:0007669"/>
    <property type="project" value="UniProtKB-UniRule"/>
</dbReference>
<dbReference type="InterPro" id="IPR037914">
    <property type="entry name" value="SpoVT-AbrB_sf"/>
</dbReference>
<reference evidence="9 10" key="1">
    <citation type="journal article" date="2016" name="Nat. Commun.">
        <title>Thousands of microbial genomes shed light on interconnected biogeochemical processes in an aquifer system.</title>
        <authorList>
            <person name="Anantharaman K."/>
            <person name="Brown C.T."/>
            <person name="Hug L.A."/>
            <person name="Sharon I."/>
            <person name="Castelle C.J."/>
            <person name="Probst A.J."/>
            <person name="Thomas B.C."/>
            <person name="Singh A."/>
            <person name="Wilkins M.J."/>
            <person name="Karaoz U."/>
            <person name="Brodie E.L."/>
            <person name="Williams K.H."/>
            <person name="Hubbard S.S."/>
            <person name="Banfield J.F."/>
        </authorList>
    </citation>
    <scope>NUCLEOTIDE SEQUENCE [LARGE SCALE GENOMIC DNA]</scope>
</reference>
<evidence type="ECO:0000256" key="7">
    <source>
        <dbReference type="HAMAP-Rule" id="MF_01008"/>
    </source>
</evidence>
<dbReference type="Pfam" id="PF02381">
    <property type="entry name" value="MraZ"/>
    <property type="match status" value="2"/>
</dbReference>
<keyword evidence="2 7" id="KW-0963">Cytoplasm</keyword>
<sequence length="143" mass="15904">MFIGEFHHTLDDKGRVSVPVTFRTDLASGAIVTRGLDRSLFLYPKDEWERLAQKLAALPLGQSDTRAFARLMLAGAMPVEVDGSGRVTIPPYLRSYAGLSKRVVITGLYDRMEIWDEETWNAYSARTEADGNAIAERLGDRGV</sequence>
<dbReference type="InterPro" id="IPR035642">
    <property type="entry name" value="MraZ_N"/>
</dbReference>
<protein>
    <recommendedName>
        <fullName evidence="1 7">Transcriptional regulator MraZ</fullName>
    </recommendedName>
</protein>
<keyword evidence="6 7" id="KW-0804">Transcription</keyword>
<comment type="similarity">
    <text evidence="7">Belongs to the MraZ family.</text>
</comment>
<evidence type="ECO:0000313" key="9">
    <source>
        <dbReference type="EMBL" id="OGL79058.1"/>
    </source>
</evidence>
<dbReference type="GO" id="GO:0000976">
    <property type="term" value="F:transcription cis-regulatory region binding"/>
    <property type="evidence" value="ECO:0007669"/>
    <property type="project" value="TreeGrafter"/>
</dbReference>
<dbReference type="CDD" id="cd16321">
    <property type="entry name" value="MraZ_C"/>
    <property type="match status" value="1"/>
</dbReference>
<dbReference type="InterPro" id="IPR035644">
    <property type="entry name" value="MraZ_C"/>
</dbReference>
<dbReference type="Proteomes" id="UP000176603">
    <property type="component" value="Unassembled WGS sequence"/>
</dbReference>
<evidence type="ECO:0000256" key="6">
    <source>
        <dbReference type="ARBA" id="ARBA00023163"/>
    </source>
</evidence>
<evidence type="ECO:0000256" key="3">
    <source>
        <dbReference type="ARBA" id="ARBA00022737"/>
    </source>
</evidence>
<name>A0A1F7UMX7_9BACT</name>
<dbReference type="InterPro" id="IPR003444">
    <property type="entry name" value="MraZ"/>
</dbReference>
<dbReference type="PROSITE" id="PS51740">
    <property type="entry name" value="SPOVT_ABRB"/>
    <property type="match status" value="2"/>
</dbReference>
<dbReference type="GO" id="GO:0005737">
    <property type="term" value="C:cytoplasm"/>
    <property type="evidence" value="ECO:0007669"/>
    <property type="project" value="UniProtKB-UniRule"/>
</dbReference>
<accession>A0A1F7UMX7</accession>
<dbReference type="PANTHER" id="PTHR34701:SF1">
    <property type="entry name" value="TRANSCRIPTIONAL REGULATOR MRAZ"/>
    <property type="match status" value="1"/>
</dbReference>
<dbReference type="InterPro" id="IPR020603">
    <property type="entry name" value="MraZ_dom"/>
</dbReference>
<proteinExistence type="inferred from homology"/>
<dbReference type="AlphaFoldDB" id="A0A1F7UMX7"/>
<evidence type="ECO:0000259" key="8">
    <source>
        <dbReference type="PROSITE" id="PS51740"/>
    </source>
</evidence>
<dbReference type="GO" id="GO:0051301">
    <property type="term" value="P:cell division"/>
    <property type="evidence" value="ECO:0007669"/>
    <property type="project" value="UniProtKB-KW"/>
</dbReference>
<dbReference type="EMBL" id="MGEH01000018">
    <property type="protein sequence ID" value="OGL79058.1"/>
    <property type="molecule type" value="Genomic_DNA"/>
</dbReference>